<keyword evidence="1" id="KW-0805">Transcription regulation</keyword>
<keyword evidence="6" id="KW-1185">Reference proteome</keyword>
<dbReference type="InterPro" id="IPR037171">
    <property type="entry name" value="NagB/RpiA_transferase-like"/>
</dbReference>
<dbReference type="SUPFAM" id="SSF46785">
    <property type="entry name" value="Winged helix' DNA-binding domain"/>
    <property type="match status" value="1"/>
</dbReference>
<dbReference type="PANTHER" id="PTHR30363:SF44">
    <property type="entry name" value="AGA OPERON TRANSCRIPTIONAL REPRESSOR-RELATED"/>
    <property type="match status" value="1"/>
</dbReference>
<protein>
    <submittedName>
        <fullName evidence="5">Transcriptional repressor AccR</fullName>
    </submittedName>
</protein>
<accession>A0ABQ5UGY7</accession>
<dbReference type="Pfam" id="PF08220">
    <property type="entry name" value="HTH_DeoR"/>
    <property type="match status" value="1"/>
</dbReference>
<evidence type="ECO:0000313" key="6">
    <source>
        <dbReference type="Proteomes" id="UP001161406"/>
    </source>
</evidence>
<evidence type="ECO:0000256" key="1">
    <source>
        <dbReference type="ARBA" id="ARBA00023015"/>
    </source>
</evidence>
<dbReference type="PANTHER" id="PTHR30363">
    <property type="entry name" value="HTH-TYPE TRANSCRIPTIONAL REGULATOR SRLR-RELATED"/>
    <property type="match status" value="1"/>
</dbReference>
<evidence type="ECO:0000256" key="3">
    <source>
        <dbReference type="ARBA" id="ARBA00023163"/>
    </source>
</evidence>
<dbReference type="RefSeq" id="WP_284392624.1">
    <property type="nucleotide sequence ID" value="NZ_BSNG01000001.1"/>
</dbReference>
<dbReference type="Gene3D" id="1.10.10.10">
    <property type="entry name" value="Winged helix-like DNA-binding domain superfamily/Winged helix DNA-binding domain"/>
    <property type="match status" value="1"/>
</dbReference>
<dbReference type="InterPro" id="IPR036388">
    <property type="entry name" value="WH-like_DNA-bd_sf"/>
</dbReference>
<keyword evidence="3" id="KW-0804">Transcription</keyword>
<dbReference type="EMBL" id="BSNG01000001">
    <property type="protein sequence ID" value="GLQ11329.1"/>
    <property type="molecule type" value="Genomic_DNA"/>
</dbReference>
<dbReference type="SMART" id="SM01134">
    <property type="entry name" value="DeoRC"/>
    <property type="match status" value="1"/>
</dbReference>
<dbReference type="InterPro" id="IPR001034">
    <property type="entry name" value="DeoR_HTH"/>
</dbReference>
<dbReference type="PROSITE" id="PS00894">
    <property type="entry name" value="HTH_DEOR_1"/>
    <property type="match status" value="1"/>
</dbReference>
<evidence type="ECO:0000256" key="2">
    <source>
        <dbReference type="ARBA" id="ARBA00023125"/>
    </source>
</evidence>
<keyword evidence="2" id="KW-0238">DNA-binding</keyword>
<dbReference type="Pfam" id="PF00455">
    <property type="entry name" value="DeoRC"/>
    <property type="match status" value="1"/>
</dbReference>
<proteinExistence type="predicted"/>
<dbReference type="InterPro" id="IPR050313">
    <property type="entry name" value="Carb_Metab_HTH_regulators"/>
</dbReference>
<dbReference type="InterPro" id="IPR018356">
    <property type="entry name" value="Tscrpt_reg_HTH_DeoR_CS"/>
</dbReference>
<gene>
    <name evidence="5" type="primary">accR</name>
    <name evidence="5" type="ORF">GCM10007913_32610</name>
</gene>
<evidence type="ECO:0000313" key="5">
    <source>
        <dbReference type="EMBL" id="GLQ11329.1"/>
    </source>
</evidence>
<evidence type="ECO:0000259" key="4">
    <source>
        <dbReference type="PROSITE" id="PS51000"/>
    </source>
</evidence>
<organism evidence="5 6">
    <name type="scientific">Devosia yakushimensis</name>
    <dbReference type="NCBI Taxonomy" id="470028"/>
    <lineage>
        <taxon>Bacteria</taxon>
        <taxon>Pseudomonadati</taxon>
        <taxon>Pseudomonadota</taxon>
        <taxon>Alphaproteobacteria</taxon>
        <taxon>Hyphomicrobiales</taxon>
        <taxon>Devosiaceae</taxon>
        <taxon>Devosia</taxon>
    </lineage>
</organism>
<dbReference type="InterPro" id="IPR014036">
    <property type="entry name" value="DeoR-like_C"/>
</dbReference>
<dbReference type="PRINTS" id="PR00037">
    <property type="entry name" value="HTHLACR"/>
</dbReference>
<name>A0ABQ5UGY7_9HYPH</name>
<feature type="domain" description="HTH deoR-type" evidence="4">
    <location>
        <begin position="5"/>
        <end position="60"/>
    </location>
</feature>
<comment type="caution">
    <text evidence="5">The sequence shown here is derived from an EMBL/GenBank/DDBJ whole genome shotgun (WGS) entry which is preliminary data.</text>
</comment>
<dbReference type="PROSITE" id="PS51000">
    <property type="entry name" value="HTH_DEOR_2"/>
    <property type="match status" value="1"/>
</dbReference>
<dbReference type="InterPro" id="IPR036390">
    <property type="entry name" value="WH_DNA-bd_sf"/>
</dbReference>
<dbReference type="Gene3D" id="3.40.50.1360">
    <property type="match status" value="1"/>
</dbReference>
<dbReference type="SUPFAM" id="SSF100950">
    <property type="entry name" value="NagB/RpiA/CoA transferase-like"/>
    <property type="match status" value="1"/>
</dbReference>
<sequence length="257" mass="27252">MLNTAEERHARILELLNEKGFLDVQTLSERTGVSGATMRRDLGELDEAGRLRRTHGGAVSITQVGQDPANAVRAVSHQAEKAAIASAAAAMIADGDTVLLDAGTTSLEVVKLLAGRKGLTFISNGADIIAELVRADAERVYAVGGEYAAINRSFRGALAEDFIRQFHVDKLILNAASIDFDRGLIFTGSPANAGVQRAMIEVARRVIVVADHSKLAKSSFSVTAKIEDVGVIVTDAGARSMVEAAPEAIRKKFTIAD</sequence>
<dbReference type="SMART" id="SM00420">
    <property type="entry name" value="HTH_DEOR"/>
    <property type="match status" value="1"/>
</dbReference>
<reference evidence="5" key="2">
    <citation type="submission" date="2023-01" db="EMBL/GenBank/DDBJ databases">
        <title>Draft genome sequence of Devosia yakushimensis strain NBRC 103855.</title>
        <authorList>
            <person name="Sun Q."/>
            <person name="Mori K."/>
        </authorList>
    </citation>
    <scope>NUCLEOTIDE SEQUENCE</scope>
    <source>
        <strain evidence="5">NBRC 103855</strain>
    </source>
</reference>
<dbReference type="Proteomes" id="UP001161406">
    <property type="component" value="Unassembled WGS sequence"/>
</dbReference>
<reference evidence="5" key="1">
    <citation type="journal article" date="2014" name="Int. J. Syst. Evol. Microbiol.">
        <title>Complete genome of a new Firmicutes species belonging to the dominant human colonic microbiota ('Ruminococcus bicirculans') reveals two chromosomes and a selective capacity to utilize plant glucans.</title>
        <authorList>
            <consortium name="NISC Comparative Sequencing Program"/>
            <person name="Wegmann U."/>
            <person name="Louis P."/>
            <person name="Goesmann A."/>
            <person name="Henrissat B."/>
            <person name="Duncan S.H."/>
            <person name="Flint H.J."/>
        </authorList>
    </citation>
    <scope>NUCLEOTIDE SEQUENCE</scope>
    <source>
        <strain evidence="5">NBRC 103855</strain>
    </source>
</reference>